<evidence type="ECO:0000259" key="6">
    <source>
        <dbReference type="PROSITE" id="PS50103"/>
    </source>
</evidence>
<dbReference type="Proteomes" id="UP000694845">
    <property type="component" value="Unplaced"/>
</dbReference>
<keyword evidence="2 4" id="KW-0863">Zinc-finger</keyword>
<organism evidence="7 8">
    <name type="scientific">Acanthaster planci</name>
    <name type="common">Crown-of-thorns starfish</name>
    <dbReference type="NCBI Taxonomy" id="133434"/>
    <lineage>
        <taxon>Eukaryota</taxon>
        <taxon>Metazoa</taxon>
        <taxon>Echinodermata</taxon>
        <taxon>Eleutherozoa</taxon>
        <taxon>Asterozoa</taxon>
        <taxon>Asteroidea</taxon>
        <taxon>Valvatacea</taxon>
        <taxon>Valvatida</taxon>
        <taxon>Acanthasteridae</taxon>
        <taxon>Acanthaster</taxon>
    </lineage>
</organism>
<accession>A0A8B7ZVM8</accession>
<dbReference type="GeneID" id="110989047"/>
<dbReference type="Pfam" id="PF00642">
    <property type="entry name" value="zf-CCCH"/>
    <property type="match status" value="1"/>
</dbReference>
<evidence type="ECO:0000256" key="3">
    <source>
        <dbReference type="ARBA" id="ARBA00022833"/>
    </source>
</evidence>
<feature type="zinc finger region" description="C3H1-type" evidence="4">
    <location>
        <begin position="51"/>
        <end position="79"/>
    </location>
</feature>
<dbReference type="InterPro" id="IPR036236">
    <property type="entry name" value="Znf_C2H2_sf"/>
</dbReference>
<sequence>MGRRYYCDYCDKSFADNAQNRKKHVQGVQHQSRMKIHYLAYKEPEDILAEESAKRPCQRFHQSGECMFGHNCRFSHLTPQRRQELLAEIEKRKQQDFEKTRQKEQAERGRLQDNPTVEDWLEKRSRKRPRKTDAETRQETEGGMPKDASAEDSVMAFSLPPALQGIPNLPPSLIPPSVECVMRGKDVEWG</sequence>
<dbReference type="OMA" id="HNCRFSH"/>
<proteinExistence type="predicted"/>
<evidence type="ECO:0000256" key="4">
    <source>
        <dbReference type="PROSITE-ProRule" id="PRU00723"/>
    </source>
</evidence>
<dbReference type="RefSeq" id="XP_022108830.1">
    <property type="nucleotide sequence ID" value="XM_022253138.1"/>
</dbReference>
<dbReference type="CTD" id="55954"/>
<feature type="domain" description="C3H1-type" evidence="6">
    <location>
        <begin position="51"/>
        <end position="79"/>
    </location>
</feature>
<feature type="compositionally biased region" description="Basic and acidic residues" evidence="5">
    <location>
        <begin position="88"/>
        <end position="111"/>
    </location>
</feature>
<evidence type="ECO:0000256" key="1">
    <source>
        <dbReference type="ARBA" id="ARBA00022723"/>
    </source>
</evidence>
<dbReference type="GO" id="GO:0003676">
    <property type="term" value="F:nucleic acid binding"/>
    <property type="evidence" value="ECO:0007669"/>
    <property type="project" value="InterPro"/>
</dbReference>
<dbReference type="GO" id="GO:0005689">
    <property type="term" value="C:U12-type spliceosomal complex"/>
    <property type="evidence" value="ECO:0007669"/>
    <property type="project" value="TreeGrafter"/>
</dbReference>
<dbReference type="SUPFAM" id="SSF90229">
    <property type="entry name" value="CCCH zinc finger"/>
    <property type="match status" value="1"/>
</dbReference>
<dbReference type="OrthoDB" id="2417221at2759"/>
<name>A0A8B7ZVM8_ACAPL</name>
<evidence type="ECO:0000313" key="8">
    <source>
        <dbReference type="RefSeq" id="XP_022108830.1"/>
    </source>
</evidence>
<evidence type="ECO:0000256" key="2">
    <source>
        <dbReference type="ARBA" id="ARBA00022771"/>
    </source>
</evidence>
<dbReference type="PANTHER" id="PTHR16465">
    <property type="entry name" value="NUCLEASE-RELATED"/>
    <property type="match status" value="1"/>
</dbReference>
<dbReference type="PANTHER" id="PTHR16465:SF0">
    <property type="entry name" value="ZINC FINGER MATRIN-TYPE PROTEIN 5"/>
    <property type="match status" value="1"/>
</dbReference>
<dbReference type="Gene3D" id="3.30.160.60">
    <property type="entry name" value="Classic Zinc Finger"/>
    <property type="match status" value="1"/>
</dbReference>
<feature type="region of interest" description="Disordered" evidence="5">
    <location>
        <begin position="88"/>
        <end position="152"/>
    </location>
</feature>
<protein>
    <submittedName>
        <fullName evidence="8">Zinc finger matrin-type protein 5-like</fullName>
    </submittedName>
</protein>
<keyword evidence="3 4" id="KW-0862">Zinc</keyword>
<dbReference type="PROSITE" id="PS50103">
    <property type="entry name" value="ZF_C3H1"/>
    <property type="match status" value="1"/>
</dbReference>
<evidence type="ECO:0000313" key="7">
    <source>
        <dbReference type="Proteomes" id="UP000694845"/>
    </source>
</evidence>
<dbReference type="SMART" id="SM00451">
    <property type="entry name" value="ZnF_U1"/>
    <property type="match status" value="1"/>
</dbReference>
<dbReference type="GO" id="GO:0008270">
    <property type="term" value="F:zinc ion binding"/>
    <property type="evidence" value="ECO:0007669"/>
    <property type="project" value="UniProtKB-KW"/>
</dbReference>
<dbReference type="InterPro" id="IPR036855">
    <property type="entry name" value="Znf_CCCH_sf"/>
</dbReference>
<dbReference type="InterPro" id="IPR013085">
    <property type="entry name" value="U1-CZ_Znf_C2H2"/>
</dbReference>
<evidence type="ECO:0000256" key="5">
    <source>
        <dbReference type="SAM" id="MobiDB-lite"/>
    </source>
</evidence>
<reference evidence="8" key="1">
    <citation type="submission" date="2025-08" db="UniProtKB">
        <authorList>
            <consortium name="RefSeq"/>
        </authorList>
    </citation>
    <scope>IDENTIFICATION</scope>
</reference>
<dbReference type="SUPFAM" id="SSF57667">
    <property type="entry name" value="beta-beta-alpha zinc fingers"/>
    <property type="match status" value="1"/>
</dbReference>
<dbReference type="KEGG" id="aplc:110989047"/>
<dbReference type="Gene3D" id="4.10.1000.10">
    <property type="entry name" value="Zinc finger, CCCH-type"/>
    <property type="match status" value="1"/>
</dbReference>
<dbReference type="AlphaFoldDB" id="A0A8B7ZVM8"/>
<dbReference type="InterPro" id="IPR003604">
    <property type="entry name" value="Matrin/U1-like-C_Znf_C2H2"/>
</dbReference>
<gene>
    <name evidence="8" type="primary">LOC110989047</name>
</gene>
<keyword evidence="7" id="KW-1185">Reference proteome</keyword>
<dbReference type="InterPro" id="IPR000571">
    <property type="entry name" value="Znf_CCCH"/>
</dbReference>
<keyword evidence="1 4" id="KW-0479">Metal-binding</keyword>
<dbReference type="Pfam" id="PF06220">
    <property type="entry name" value="zf-U1"/>
    <property type="match status" value="1"/>
</dbReference>
<feature type="compositionally biased region" description="Basic and acidic residues" evidence="5">
    <location>
        <begin position="131"/>
        <end position="140"/>
    </location>
</feature>